<evidence type="ECO:0008006" key="2">
    <source>
        <dbReference type="Google" id="ProtNLM"/>
    </source>
</evidence>
<organism evidence="1">
    <name type="scientific">Mediterraneibacter gnavus</name>
    <name type="common">Ruminococcus gnavus</name>
    <dbReference type="NCBI Taxonomy" id="33038"/>
    <lineage>
        <taxon>Bacteria</taxon>
        <taxon>Bacillati</taxon>
        <taxon>Bacillota</taxon>
        <taxon>Clostridia</taxon>
        <taxon>Lachnospirales</taxon>
        <taxon>Lachnospiraceae</taxon>
        <taxon>Mediterraneibacter</taxon>
    </lineage>
</organism>
<gene>
    <name evidence="1" type="ORF">RGLFYP36_02830</name>
</gene>
<dbReference type="AlphaFoldDB" id="A0A6N3H4Q3"/>
<evidence type="ECO:0000313" key="1">
    <source>
        <dbReference type="EMBL" id="VYU71656.1"/>
    </source>
</evidence>
<dbReference type="EMBL" id="CACRUU010000116">
    <property type="protein sequence ID" value="VYU71656.1"/>
    <property type="molecule type" value="Genomic_DNA"/>
</dbReference>
<dbReference type="RefSeq" id="WP_156734725.1">
    <property type="nucleotide sequence ID" value="NZ_CACRUU010000116.1"/>
</dbReference>
<sequence length="71" mass="8332">MTTMDQIHRIRELYYEQDKNLNEIAIIMGCDWRTVRKYVDMEDFSCPPPTPASVEVHESKLDPFKPLIDGC</sequence>
<reference evidence="1" key="1">
    <citation type="submission" date="2019-11" db="EMBL/GenBank/DDBJ databases">
        <authorList>
            <person name="Feng L."/>
        </authorList>
    </citation>
    <scope>NUCLEOTIDE SEQUENCE</scope>
    <source>
        <strain evidence="1">RgnavusLFYP36</strain>
    </source>
</reference>
<name>A0A6N3H4Q3_MEDGN</name>
<proteinExistence type="predicted"/>
<protein>
    <recommendedName>
        <fullName evidence="2">HTH IS21-type domain-containing protein</fullName>
    </recommendedName>
</protein>
<accession>A0A6N3H4Q3</accession>